<evidence type="ECO:0000256" key="6">
    <source>
        <dbReference type="ARBA" id="ARBA00023004"/>
    </source>
</evidence>
<keyword evidence="7 9" id="KW-0472">Membrane</keyword>
<dbReference type="InterPro" id="IPR014314">
    <property type="entry name" value="Succ_DH_cytb556"/>
</dbReference>
<geneLocation type="mitochondrion" evidence="10"/>
<evidence type="ECO:0000256" key="2">
    <source>
        <dbReference type="ARBA" id="ARBA00022617"/>
    </source>
</evidence>
<dbReference type="GO" id="GO:0016020">
    <property type="term" value="C:membrane"/>
    <property type="evidence" value="ECO:0007669"/>
    <property type="project" value="UniProtKB-SubCell"/>
</dbReference>
<dbReference type="InterPro" id="IPR000701">
    <property type="entry name" value="SuccDH_FuR_B_TM-su"/>
</dbReference>
<dbReference type="PIRSF" id="PIRSF000178">
    <property type="entry name" value="SDH_cyt_b560"/>
    <property type="match status" value="1"/>
</dbReference>
<proteinExistence type="predicted"/>
<feature type="transmembrane region" description="Helical" evidence="9">
    <location>
        <begin position="34"/>
        <end position="55"/>
    </location>
</feature>
<keyword evidence="2 8" id="KW-0349">Heme</keyword>
<dbReference type="PANTHER" id="PTHR10978:SF5">
    <property type="entry name" value="SUCCINATE DEHYDROGENASE CYTOCHROME B560 SUBUNIT, MITOCHONDRIAL"/>
    <property type="match status" value="1"/>
</dbReference>
<dbReference type="RefSeq" id="YP_009092484.1">
    <property type="nucleotide sequence ID" value="NC_025294.1"/>
</dbReference>
<evidence type="ECO:0000256" key="8">
    <source>
        <dbReference type="PIRSR" id="PIRSR000178-1"/>
    </source>
</evidence>
<dbReference type="SUPFAM" id="SSF81343">
    <property type="entry name" value="Fumarate reductase respiratory complex transmembrane subunits"/>
    <property type="match status" value="1"/>
</dbReference>
<gene>
    <name evidence="10" type="primary">sdh3</name>
</gene>
<dbReference type="GO" id="GO:0006099">
    <property type="term" value="P:tricarboxylic acid cycle"/>
    <property type="evidence" value="ECO:0007669"/>
    <property type="project" value="InterPro"/>
</dbReference>
<dbReference type="GO" id="GO:0009055">
    <property type="term" value="F:electron transfer activity"/>
    <property type="evidence" value="ECO:0007669"/>
    <property type="project" value="InterPro"/>
</dbReference>
<accession>A0A096Y6V6</accession>
<dbReference type="PANTHER" id="PTHR10978">
    <property type="entry name" value="SUCCINATE DEHYDROGENASE CYTOCHROME B560 SUBUNIT"/>
    <property type="match status" value="1"/>
</dbReference>
<dbReference type="GO" id="GO:0005739">
    <property type="term" value="C:mitochondrion"/>
    <property type="evidence" value="ECO:0007669"/>
    <property type="project" value="GOC"/>
</dbReference>
<comment type="cofactor">
    <cofactor evidence="8">
        <name>heme</name>
        <dbReference type="ChEBI" id="CHEBI:30413"/>
    </cofactor>
    <text evidence="8">The heme is bound between the two transmembrane subunits.</text>
</comment>
<dbReference type="Gene3D" id="1.20.1300.10">
    <property type="entry name" value="Fumarate reductase/succinate dehydrogenase, transmembrane subunit"/>
    <property type="match status" value="1"/>
</dbReference>
<evidence type="ECO:0000256" key="3">
    <source>
        <dbReference type="ARBA" id="ARBA00022692"/>
    </source>
</evidence>
<dbReference type="NCBIfam" id="TIGR02970">
    <property type="entry name" value="succ_dehyd_cytB"/>
    <property type="match status" value="1"/>
</dbReference>
<dbReference type="InterPro" id="IPR034804">
    <property type="entry name" value="SQR/QFR_C/D"/>
</dbReference>
<dbReference type="GO" id="GO:0046872">
    <property type="term" value="F:metal ion binding"/>
    <property type="evidence" value="ECO:0007669"/>
    <property type="project" value="UniProtKB-KW"/>
</dbReference>
<keyword evidence="10" id="KW-0496">Mitochondrion</keyword>
<dbReference type="AlphaFoldDB" id="A0A096Y6V6"/>
<protein>
    <submittedName>
        <fullName evidence="10">Succinate dehydrogenase subunit 3</fullName>
    </submittedName>
</protein>
<name>A0A096Y6V6_9EUKA</name>
<evidence type="ECO:0000256" key="5">
    <source>
        <dbReference type="ARBA" id="ARBA00022989"/>
    </source>
</evidence>
<dbReference type="Pfam" id="PF01127">
    <property type="entry name" value="Sdh_cyt"/>
    <property type="match status" value="1"/>
</dbReference>
<organism evidence="10">
    <name type="scientific">Cyanoptyche gloeocystis</name>
    <dbReference type="NCBI Taxonomy" id="77922"/>
    <lineage>
        <taxon>Eukaryota</taxon>
        <taxon>Glaucocystophyceae</taxon>
        <taxon>Glaucocystophyceae incertae sedis</taxon>
        <taxon>Cyanoptyche</taxon>
    </lineage>
</organism>
<reference evidence="10" key="2">
    <citation type="submission" date="2014-05" db="EMBL/GenBank/DDBJ databases">
        <authorList>
            <person name="Jackson C.J."/>
            <person name="Reyes-Prieto A."/>
        </authorList>
    </citation>
    <scope>NUCLEOTIDE SEQUENCE</scope>
    <source>
        <strain evidence="10">SAG 4.97</strain>
    </source>
</reference>
<feature type="transmembrane region" description="Helical" evidence="9">
    <location>
        <begin position="118"/>
        <end position="135"/>
    </location>
</feature>
<evidence type="ECO:0000256" key="9">
    <source>
        <dbReference type="SAM" id="Phobius"/>
    </source>
</evidence>
<dbReference type="GO" id="GO:0006121">
    <property type="term" value="P:mitochondrial electron transport, succinate to ubiquinone"/>
    <property type="evidence" value="ECO:0007669"/>
    <property type="project" value="TreeGrafter"/>
</dbReference>
<keyword evidence="5 9" id="KW-1133">Transmembrane helix</keyword>
<sequence>MKKLKDTRPISPFLTLYFTQENSLQSVNHRVTGLVLSSIIVLSILLKIYTEYFILYNEISLTLIWYFRILLYKNYLLSSCLIFVVLASFLYHLTHGIKHIIWDLKKGLERNEYKKNNTINYIILMLSMLYYSILFL</sequence>
<reference evidence="10" key="1">
    <citation type="journal article" date="2014" name="Genome Biol. Evol.">
        <title>The mitochondrial genomes of the glaucophytes Gloeochaete wittrockiana and Cyanoptyche gloeocystis: multilocus phylogenetics suggests a monophyletic archaeplastida.</title>
        <authorList>
            <person name="Jackson C."/>
            <person name="Reyes-Prieto A."/>
        </authorList>
    </citation>
    <scope>NUCLEOTIDE SEQUENCE</scope>
    <source>
        <strain evidence="10">SAG 4.97</strain>
    </source>
</reference>
<comment type="subcellular location">
    <subcellularLocation>
        <location evidence="1">Membrane</location>
    </subcellularLocation>
</comment>
<keyword evidence="3 9" id="KW-0812">Transmembrane</keyword>
<keyword evidence="6 8" id="KW-0408">Iron</keyword>
<dbReference type="GeneID" id="20832966"/>
<evidence type="ECO:0000256" key="7">
    <source>
        <dbReference type="ARBA" id="ARBA00023136"/>
    </source>
</evidence>
<keyword evidence="4 8" id="KW-0479">Metal-binding</keyword>
<evidence type="ECO:0000256" key="1">
    <source>
        <dbReference type="ARBA" id="ARBA00004370"/>
    </source>
</evidence>
<dbReference type="EMBL" id="KJ867411">
    <property type="protein sequence ID" value="AIM52070.1"/>
    <property type="molecule type" value="Genomic_DNA"/>
</dbReference>
<feature type="transmembrane region" description="Helical" evidence="9">
    <location>
        <begin position="75"/>
        <end position="97"/>
    </location>
</feature>
<feature type="binding site" description="axial binding residue" evidence="8">
    <location>
        <position position="92"/>
    </location>
    <ligand>
        <name>heme</name>
        <dbReference type="ChEBI" id="CHEBI:30413"/>
        <note>ligand shared with second transmembrane subunit</note>
    </ligand>
    <ligandPart>
        <name>Fe</name>
        <dbReference type="ChEBI" id="CHEBI:18248"/>
    </ligandPart>
</feature>
<evidence type="ECO:0000313" key="10">
    <source>
        <dbReference type="EMBL" id="AIM52070.1"/>
    </source>
</evidence>
<evidence type="ECO:0000256" key="4">
    <source>
        <dbReference type="ARBA" id="ARBA00022723"/>
    </source>
</evidence>